<evidence type="ECO:0000313" key="3">
    <source>
        <dbReference type="Proteomes" id="UP001589753"/>
    </source>
</evidence>
<dbReference type="Proteomes" id="UP001589753">
    <property type="component" value="Unassembled WGS sequence"/>
</dbReference>
<proteinExistence type="predicted"/>
<accession>A0ABV5L714</accession>
<evidence type="ECO:0000256" key="1">
    <source>
        <dbReference type="SAM" id="MobiDB-lite"/>
    </source>
</evidence>
<name>A0ABV5L714_9ACTN</name>
<feature type="region of interest" description="Disordered" evidence="1">
    <location>
        <begin position="17"/>
        <end position="42"/>
    </location>
</feature>
<sequence length="42" mass="4465">MVAALVVAWAFRRTSKHLVGSRPAETTAQQQADLTPRQGASG</sequence>
<reference evidence="2 3" key="1">
    <citation type="submission" date="2024-09" db="EMBL/GenBank/DDBJ databases">
        <authorList>
            <person name="Sun Q."/>
            <person name="Mori K."/>
        </authorList>
    </citation>
    <scope>NUCLEOTIDE SEQUENCE [LARGE SCALE GENOMIC DNA]</scope>
    <source>
        <strain evidence="2 3">JCM 9767</strain>
    </source>
</reference>
<dbReference type="RefSeq" id="WP_267883157.1">
    <property type="nucleotide sequence ID" value="NZ_JBHMDI010000020.1"/>
</dbReference>
<feature type="compositionally biased region" description="Polar residues" evidence="1">
    <location>
        <begin position="24"/>
        <end position="42"/>
    </location>
</feature>
<protein>
    <submittedName>
        <fullName evidence="2">Uncharacterized protein</fullName>
    </submittedName>
</protein>
<organism evidence="2 3">
    <name type="scientific">Streptomyces heliomycini</name>
    <dbReference type="NCBI Taxonomy" id="284032"/>
    <lineage>
        <taxon>Bacteria</taxon>
        <taxon>Bacillati</taxon>
        <taxon>Actinomycetota</taxon>
        <taxon>Actinomycetes</taxon>
        <taxon>Kitasatosporales</taxon>
        <taxon>Streptomycetaceae</taxon>
        <taxon>Streptomyces</taxon>
    </lineage>
</organism>
<dbReference type="EMBL" id="JBHMDI010000020">
    <property type="protein sequence ID" value="MFB9347971.1"/>
    <property type="molecule type" value="Genomic_DNA"/>
</dbReference>
<keyword evidence="3" id="KW-1185">Reference proteome</keyword>
<comment type="caution">
    <text evidence="2">The sequence shown here is derived from an EMBL/GenBank/DDBJ whole genome shotgun (WGS) entry which is preliminary data.</text>
</comment>
<gene>
    <name evidence="2" type="ORF">ACFFUA_10940</name>
</gene>
<evidence type="ECO:0000313" key="2">
    <source>
        <dbReference type="EMBL" id="MFB9347971.1"/>
    </source>
</evidence>